<dbReference type="InterPro" id="IPR013103">
    <property type="entry name" value="RVT_2"/>
</dbReference>
<feature type="domain" description="Reverse transcriptase Ty1/copia-type" evidence="3">
    <location>
        <begin position="653"/>
        <end position="696"/>
    </location>
</feature>
<accession>A0A438I963</accession>
<dbReference type="PANTHER" id="PTHR42648:SF28">
    <property type="entry name" value="TRANSPOSON-ENCODED PROTEIN WITH RIBONUCLEASE H-LIKE AND RETROVIRUS ZINC FINGER-LIKE DOMAINS"/>
    <property type="match status" value="1"/>
</dbReference>
<dbReference type="InterPro" id="IPR012337">
    <property type="entry name" value="RNaseH-like_sf"/>
</dbReference>
<dbReference type="Pfam" id="PF14223">
    <property type="entry name" value="Retrotran_gag_2"/>
    <property type="match status" value="1"/>
</dbReference>
<dbReference type="GO" id="GO:0003676">
    <property type="term" value="F:nucleic acid binding"/>
    <property type="evidence" value="ECO:0007669"/>
    <property type="project" value="InterPro"/>
</dbReference>
<evidence type="ECO:0000256" key="1">
    <source>
        <dbReference type="ARBA" id="ARBA00022723"/>
    </source>
</evidence>
<dbReference type="Pfam" id="PF07727">
    <property type="entry name" value="RVT_2"/>
    <property type="match status" value="2"/>
</dbReference>
<keyword evidence="2" id="KW-0378">Hydrolase</keyword>
<protein>
    <submittedName>
        <fullName evidence="6">Retrovirus-related Pol polyprotein from transposon TNT 1-94</fullName>
    </submittedName>
</protein>
<gene>
    <name evidence="6" type="primary">POLX_2923</name>
    <name evidence="6" type="ORF">CK203_022309</name>
</gene>
<dbReference type="Pfam" id="PF25597">
    <property type="entry name" value="SH3_retrovirus"/>
    <property type="match status" value="1"/>
</dbReference>
<evidence type="ECO:0000256" key="2">
    <source>
        <dbReference type="ARBA" id="ARBA00022801"/>
    </source>
</evidence>
<dbReference type="GO" id="GO:0046872">
    <property type="term" value="F:metal ion binding"/>
    <property type="evidence" value="ECO:0007669"/>
    <property type="project" value="UniProtKB-KW"/>
</dbReference>
<dbReference type="CDD" id="cd09272">
    <property type="entry name" value="RNase_HI_RT_Ty1"/>
    <property type="match status" value="1"/>
</dbReference>
<evidence type="ECO:0000259" key="3">
    <source>
        <dbReference type="Pfam" id="PF07727"/>
    </source>
</evidence>
<dbReference type="InterPro" id="IPR043502">
    <property type="entry name" value="DNA/RNA_pol_sf"/>
</dbReference>
<keyword evidence="1" id="KW-0479">Metal-binding</keyword>
<feature type="domain" description="Retroviral polymerase SH3-like" evidence="5">
    <location>
        <begin position="489"/>
        <end position="540"/>
    </location>
</feature>
<dbReference type="Gene3D" id="3.30.420.10">
    <property type="entry name" value="Ribonuclease H-like superfamily/Ribonuclease H"/>
    <property type="match status" value="1"/>
</dbReference>
<evidence type="ECO:0000313" key="6">
    <source>
        <dbReference type="EMBL" id="RVW93197.1"/>
    </source>
</evidence>
<name>A0A438I963_VITVI</name>
<dbReference type="PANTHER" id="PTHR42648">
    <property type="entry name" value="TRANSPOSASE, PUTATIVE-RELATED"/>
    <property type="match status" value="1"/>
</dbReference>
<dbReference type="EMBL" id="QGNW01000130">
    <property type="protein sequence ID" value="RVW93197.1"/>
    <property type="molecule type" value="Genomic_DNA"/>
</dbReference>
<dbReference type="SUPFAM" id="SSF56672">
    <property type="entry name" value="DNA/RNA polymerases"/>
    <property type="match status" value="1"/>
</dbReference>
<dbReference type="GO" id="GO:0016787">
    <property type="term" value="F:hydrolase activity"/>
    <property type="evidence" value="ECO:0007669"/>
    <property type="project" value="UniProtKB-KW"/>
</dbReference>
<organism evidence="6 7">
    <name type="scientific">Vitis vinifera</name>
    <name type="common">Grape</name>
    <dbReference type="NCBI Taxonomy" id="29760"/>
    <lineage>
        <taxon>Eukaryota</taxon>
        <taxon>Viridiplantae</taxon>
        <taxon>Streptophyta</taxon>
        <taxon>Embryophyta</taxon>
        <taxon>Tracheophyta</taxon>
        <taxon>Spermatophyta</taxon>
        <taxon>Magnoliopsida</taxon>
        <taxon>eudicotyledons</taxon>
        <taxon>Gunneridae</taxon>
        <taxon>Pentapetalae</taxon>
        <taxon>rosids</taxon>
        <taxon>Vitales</taxon>
        <taxon>Vitaceae</taxon>
        <taxon>Viteae</taxon>
        <taxon>Vitis</taxon>
    </lineage>
</organism>
<dbReference type="InterPro" id="IPR039537">
    <property type="entry name" value="Retrotran_Ty1/copia-like"/>
</dbReference>
<dbReference type="Pfam" id="PF13976">
    <property type="entry name" value="gag_pre-integrs"/>
    <property type="match status" value="1"/>
</dbReference>
<sequence length="1014" mass="115670">MDIDYAIRKDEPHKIIDTSTPEEILLYKRWEKSNRLSMMYIKTKISAGIRGSIEQHENVRELLKAIDEQFVTSDKALASTLIMKFTSLKLTGIRGVREHIMEMRDIVAQLKKLEVEMSESFLVHFILNTLSPQYGPFKISYNTHKDKWSINELMTMCVQEEGRLLMEQGESAMLVTQKKGKKGNLKLVRKESNKFLPNLTLRKTKSVFSVKERTREKKCLKFQNWLRRKGMQNLRKPVTSEQFILSGNKMSSHVEAIGTKTSFSLIYKSECVGNGILSDGLYCIFLQNDTAHNSLHVQTGIKRCVVKEDSSTLWHRRLGHISIDRIKRLVNDGVLSTLDFTDFETCVDCIKGKQTNKSKRGATRSSTILEIIHTDICSLDMDSHGQKYFISFIDDFSRYMHLYILHNKNEALDAFKVFKAEVEKQYEHGIVAQYTMPSSPDQNGSSRKKKPNFIGHVPTKAVPKKPFELLKCWKPSLRHMRVWGCSSEVRIYNPQEKKLDPRTISGYFIGYAEKSKGYRFYCPSHNTRIVESRNAKFLEYDLKRTIIEVQPVVEVPQAVDNIPVDQVDQEFLDTSGQQVEPHTSLEDIGATLRRSTRTKRSAIPNDYVVYLQECDYNIGAENDPESFSQAMSCKESELWYNAMKDEMSSMKCNDVWDLVELPNGVKTIGCKWVFKTEKDSLGNIERYKARFVAKGSLRKKESITRKPFLLIATNGCENNILNGELEEEVYMKQPEGFPSSDGEQLVCKLKKSIYGLKQASRQCGSKVCFLVLYVDDILLATNDKGLLHEVKQFLSKNFDMKDMGEASYVIGIKIHRDRFKVGSLMYAQVCTRPDIAFVVGMLGRYQSNPDEQSNLEVVGYSDSDFAGCVDSRKSTSGYIFILASGAISWRSVKQTMAATSTMEAEFISCFEATSHGVWLKSFISGLRVMDSISRPLSIYCDNSAAVFMAKNNKSGSRSKHIDIKYLAIRERVKEKKVVIEHISTELMIADPLTKGMPPLKFKDHVVNMGLSSLM</sequence>
<dbReference type="InterPro" id="IPR057670">
    <property type="entry name" value="SH3_retrovirus"/>
</dbReference>
<dbReference type="InterPro" id="IPR036397">
    <property type="entry name" value="RNaseH_sf"/>
</dbReference>
<evidence type="ECO:0000259" key="5">
    <source>
        <dbReference type="Pfam" id="PF25597"/>
    </source>
</evidence>
<evidence type="ECO:0000259" key="4">
    <source>
        <dbReference type="Pfam" id="PF13976"/>
    </source>
</evidence>
<feature type="domain" description="GAG-pre-integrase" evidence="4">
    <location>
        <begin position="280"/>
        <end position="354"/>
    </location>
</feature>
<proteinExistence type="predicted"/>
<dbReference type="Proteomes" id="UP000288805">
    <property type="component" value="Unassembled WGS sequence"/>
</dbReference>
<comment type="caution">
    <text evidence="6">The sequence shown here is derived from an EMBL/GenBank/DDBJ whole genome shotgun (WGS) entry which is preliminary data.</text>
</comment>
<feature type="domain" description="Reverse transcriptase Ty1/copia-type" evidence="3">
    <location>
        <begin position="719"/>
        <end position="762"/>
    </location>
</feature>
<evidence type="ECO:0000313" key="7">
    <source>
        <dbReference type="Proteomes" id="UP000288805"/>
    </source>
</evidence>
<reference evidence="6 7" key="1">
    <citation type="journal article" date="2018" name="PLoS Genet.">
        <title>Population sequencing reveals clonal diversity and ancestral inbreeding in the grapevine cultivar Chardonnay.</title>
        <authorList>
            <person name="Roach M.J."/>
            <person name="Johnson D.L."/>
            <person name="Bohlmann J."/>
            <person name="van Vuuren H.J."/>
            <person name="Jones S.J."/>
            <person name="Pretorius I.S."/>
            <person name="Schmidt S.A."/>
            <person name="Borneman A.R."/>
        </authorList>
    </citation>
    <scope>NUCLEOTIDE SEQUENCE [LARGE SCALE GENOMIC DNA]</scope>
    <source>
        <strain evidence="7">cv. Chardonnay</strain>
        <tissue evidence="6">Leaf</tissue>
    </source>
</reference>
<dbReference type="SUPFAM" id="SSF53098">
    <property type="entry name" value="Ribonuclease H-like"/>
    <property type="match status" value="1"/>
</dbReference>
<dbReference type="AlphaFoldDB" id="A0A438I963"/>
<dbReference type="InterPro" id="IPR025724">
    <property type="entry name" value="GAG-pre-integrase_dom"/>
</dbReference>